<evidence type="ECO:0000313" key="2">
    <source>
        <dbReference type="Proteomes" id="UP000323506"/>
    </source>
</evidence>
<accession>A0A5D1ZYY5</accession>
<reference evidence="1 2" key="1">
    <citation type="submission" date="2019-06" db="EMBL/GenBank/DDBJ databases">
        <title>WGS assembly of Gossypium darwinii.</title>
        <authorList>
            <person name="Chen Z.J."/>
            <person name="Sreedasyam A."/>
            <person name="Ando A."/>
            <person name="Song Q."/>
            <person name="De L."/>
            <person name="Hulse-Kemp A."/>
            <person name="Ding M."/>
            <person name="Ye W."/>
            <person name="Kirkbride R."/>
            <person name="Jenkins J."/>
            <person name="Plott C."/>
            <person name="Lovell J."/>
            <person name="Lin Y.-M."/>
            <person name="Vaughn R."/>
            <person name="Liu B."/>
            <person name="Li W."/>
            <person name="Simpson S."/>
            <person name="Scheffler B."/>
            <person name="Saski C."/>
            <person name="Grover C."/>
            <person name="Hu G."/>
            <person name="Conover J."/>
            <person name="Carlson J."/>
            <person name="Shu S."/>
            <person name="Boston L."/>
            <person name="Williams M."/>
            <person name="Peterson D."/>
            <person name="Mcgee K."/>
            <person name="Jones D."/>
            <person name="Wendel J."/>
            <person name="Stelly D."/>
            <person name="Grimwood J."/>
            <person name="Schmutz J."/>
        </authorList>
    </citation>
    <scope>NUCLEOTIDE SEQUENCE [LARGE SCALE GENOMIC DNA]</scope>
    <source>
        <strain evidence="1">1808015.09</strain>
    </source>
</reference>
<protein>
    <submittedName>
        <fullName evidence="1">Uncharacterized protein</fullName>
    </submittedName>
</protein>
<feature type="non-terminal residue" evidence="1">
    <location>
        <position position="1"/>
    </location>
</feature>
<proteinExistence type="predicted"/>
<dbReference type="EMBL" id="CM017713">
    <property type="protein sequence ID" value="TYG37844.1"/>
    <property type="molecule type" value="Genomic_DNA"/>
</dbReference>
<gene>
    <name evidence="1" type="ORF">ES288_D13G173800v1</name>
</gene>
<dbReference type="Proteomes" id="UP000323506">
    <property type="component" value="Chromosome D13"/>
</dbReference>
<evidence type="ECO:0000313" key="1">
    <source>
        <dbReference type="EMBL" id="TYG37844.1"/>
    </source>
</evidence>
<sequence>EGRNQSDFSHCLCSAASHEARNRRCQKKLEIDNDQKLIRLMGSRPDWLMKTISLNGVLQLSDHLILFSKSSPPFFFGKVSFFLLLL</sequence>
<organism evidence="1 2">
    <name type="scientific">Gossypium darwinii</name>
    <name type="common">Darwin's cotton</name>
    <name type="synonym">Gossypium barbadense var. darwinii</name>
    <dbReference type="NCBI Taxonomy" id="34276"/>
    <lineage>
        <taxon>Eukaryota</taxon>
        <taxon>Viridiplantae</taxon>
        <taxon>Streptophyta</taxon>
        <taxon>Embryophyta</taxon>
        <taxon>Tracheophyta</taxon>
        <taxon>Spermatophyta</taxon>
        <taxon>Magnoliopsida</taxon>
        <taxon>eudicotyledons</taxon>
        <taxon>Gunneridae</taxon>
        <taxon>Pentapetalae</taxon>
        <taxon>rosids</taxon>
        <taxon>malvids</taxon>
        <taxon>Malvales</taxon>
        <taxon>Malvaceae</taxon>
        <taxon>Malvoideae</taxon>
        <taxon>Gossypium</taxon>
    </lineage>
</organism>
<feature type="non-terminal residue" evidence="1">
    <location>
        <position position="86"/>
    </location>
</feature>
<name>A0A5D1ZYY5_GOSDA</name>
<dbReference type="AlphaFoldDB" id="A0A5D1ZYY5"/>
<keyword evidence="2" id="KW-1185">Reference proteome</keyword>